<evidence type="ECO:0000256" key="6">
    <source>
        <dbReference type="ARBA" id="ARBA00022967"/>
    </source>
</evidence>
<dbReference type="EMBL" id="JACHIV010000001">
    <property type="protein sequence ID" value="MBB5068731.1"/>
    <property type="molecule type" value="Genomic_DNA"/>
</dbReference>
<dbReference type="GO" id="GO:0043215">
    <property type="term" value="P:daunorubicin transport"/>
    <property type="evidence" value="ECO:0007669"/>
    <property type="project" value="InterPro"/>
</dbReference>
<feature type="domain" description="ABC transporter" evidence="10">
    <location>
        <begin position="17"/>
        <end position="247"/>
    </location>
</feature>
<comment type="similarity">
    <text evidence="9">Belongs to the ABC transporter superfamily. Drug exporter-1 (DrugE1) (TC 3.A.1.105) family.</text>
</comment>
<dbReference type="GO" id="GO:1900753">
    <property type="term" value="P:doxorubicin transport"/>
    <property type="evidence" value="ECO:0007669"/>
    <property type="project" value="InterPro"/>
</dbReference>
<dbReference type="InterPro" id="IPR005894">
    <property type="entry name" value="DrrA"/>
</dbReference>
<organism evidence="11 12">
    <name type="scientific">Saccharopolyspora gloriosae</name>
    <dbReference type="NCBI Taxonomy" id="455344"/>
    <lineage>
        <taxon>Bacteria</taxon>
        <taxon>Bacillati</taxon>
        <taxon>Actinomycetota</taxon>
        <taxon>Actinomycetes</taxon>
        <taxon>Pseudonocardiales</taxon>
        <taxon>Pseudonocardiaceae</taxon>
        <taxon>Saccharopolyspora</taxon>
    </lineage>
</organism>
<dbReference type="Proteomes" id="UP000580474">
    <property type="component" value="Unassembled WGS sequence"/>
</dbReference>
<keyword evidence="6" id="KW-1278">Translocase</keyword>
<comment type="subcellular location">
    <subcellularLocation>
        <location evidence="1">Cell membrane</location>
        <topology evidence="1">Peripheral membrane protein</topology>
        <orientation evidence="1">Cytoplasmic side</orientation>
    </subcellularLocation>
</comment>
<keyword evidence="5 11" id="KW-0067">ATP-binding</keyword>
<dbReference type="SUPFAM" id="SSF52540">
    <property type="entry name" value="P-loop containing nucleoside triphosphate hydrolases"/>
    <property type="match status" value="1"/>
</dbReference>
<keyword evidence="2" id="KW-0813">Transport</keyword>
<dbReference type="SMART" id="SM00382">
    <property type="entry name" value="AAA"/>
    <property type="match status" value="1"/>
</dbReference>
<reference evidence="11 12" key="1">
    <citation type="submission" date="2020-08" db="EMBL/GenBank/DDBJ databases">
        <title>Sequencing the genomes of 1000 actinobacteria strains.</title>
        <authorList>
            <person name="Klenk H.-P."/>
        </authorList>
    </citation>
    <scope>NUCLEOTIDE SEQUENCE [LARGE SCALE GENOMIC DNA]</scope>
    <source>
        <strain evidence="11 12">DSM 45582</strain>
    </source>
</reference>
<evidence type="ECO:0000256" key="4">
    <source>
        <dbReference type="ARBA" id="ARBA00022741"/>
    </source>
</evidence>
<keyword evidence="8" id="KW-0046">Antibiotic resistance</keyword>
<dbReference type="InterPro" id="IPR003439">
    <property type="entry name" value="ABC_transporter-like_ATP-bd"/>
</dbReference>
<dbReference type="GO" id="GO:0005886">
    <property type="term" value="C:plasma membrane"/>
    <property type="evidence" value="ECO:0007669"/>
    <property type="project" value="UniProtKB-SubCell"/>
</dbReference>
<evidence type="ECO:0000256" key="1">
    <source>
        <dbReference type="ARBA" id="ARBA00004413"/>
    </source>
</evidence>
<dbReference type="Pfam" id="PF00005">
    <property type="entry name" value="ABC_tran"/>
    <property type="match status" value="1"/>
</dbReference>
<keyword evidence="3" id="KW-1003">Cell membrane</keyword>
<dbReference type="PROSITE" id="PS00211">
    <property type="entry name" value="ABC_TRANSPORTER_1"/>
    <property type="match status" value="1"/>
</dbReference>
<dbReference type="FunFam" id="3.40.50.300:FF:000589">
    <property type="entry name" value="ABC transporter, ATP-binding subunit"/>
    <property type="match status" value="1"/>
</dbReference>
<evidence type="ECO:0000256" key="7">
    <source>
        <dbReference type="ARBA" id="ARBA00023136"/>
    </source>
</evidence>
<keyword evidence="7" id="KW-0472">Membrane</keyword>
<keyword evidence="12" id="KW-1185">Reference proteome</keyword>
<dbReference type="PANTHER" id="PTHR43582">
    <property type="entry name" value="LINEARMYCIN RESISTANCE ATP-BINDING PROTEIN LNRL"/>
    <property type="match status" value="1"/>
</dbReference>
<dbReference type="GO" id="GO:0005524">
    <property type="term" value="F:ATP binding"/>
    <property type="evidence" value="ECO:0007669"/>
    <property type="project" value="UniProtKB-KW"/>
</dbReference>
<evidence type="ECO:0000313" key="11">
    <source>
        <dbReference type="EMBL" id="MBB5068731.1"/>
    </source>
</evidence>
<name>A0A840NCS3_9PSEU</name>
<proteinExistence type="inferred from homology"/>
<evidence type="ECO:0000256" key="8">
    <source>
        <dbReference type="ARBA" id="ARBA00023251"/>
    </source>
</evidence>
<gene>
    <name evidence="11" type="ORF">BJ969_001819</name>
</gene>
<evidence type="ECO:0000313" key="12">
    <source>
        <dbReference type="Proteomes" id="UP000580474"/>
    </source>
</evidence>
<dbReference type="AlphaFoldDB" id="A0A840NCS3"/>
<dbReference type="InterPro" id="IPR027417">
    <property type="entry name" value="P-loop_NTPase"/>
</dbReference>
<dbReference type="InterPro" id="IPR003593">
    <property type="entry name" value="AAA+_ATPase"/>
</dbReference>
<dbReference type="GO" id="GO:0016887">
    <property type="term" value="F:ATP hydrolysis activity"/>
    <property type="evidence" value="ECO:0007669"/>
    <property type="project" value="InterPro"/>
</dbReference>
<dbReference type="PROSITE" id="PS50893">
    <property type="entry name" value="ABC_TRANSPORTER_2"/>
    <property type="match status" value="1"/>
</dbReference>
<accession>A0A840NCS3</accession>
<dbReference type="RefSeq" id="WP_184478412.1">
    <property type="nucleotide sequence ID" value="NZ_JACHIV010000001.1"/>
</dbReference>
<protein>
    <submittedName>
        <fullName evidence="11">ABC-2 type transport system ATP-binding protein</fullName>
    </submittedName>
</protein>
<dbReference type="InterPro" id="IPR017871">
    <property type="entry name" value="ABC_transporter-like_CS"/>
</dbReference>
<evidence type="ECO:0000256" key="3">
    <source>
        <dbReference type="ARBA" id="ARBA00022475"/>
    </source>
</evidence>
<sequence length="325" mass="35840">MRRLRRGEDRSADAPAVLARDVHKSYRGVHAVRGVDITVRRGETFGFLGPNGAGKSTTIAMMCTLVRPDSGRIEIAGYDVVRDGHQVRRRLGLVFQESTLDTDLTTAENLTFHADLYGMPRAVVAERVASMLDLVGLRERRDDRVATFSGGMRRRLEIARGLLHRPRVLFLDEPTVGLDPQTRAEIWTYLRRIAEQEATTVFLTTHYLDEAEQCDRIAIIDEGRIVAQGTPAELKSVIGADRIALRTDDDAAAVRVLRDRFDLAATAIDGGVQVQVADGARFVPVLCSGLDVPIFEVTVTRPSLDEVFLHYTGRAIRDAPGVPAG</sequence>
<evidence type="ECO:0000259" key="10">
    <source>
        <dbReference type="PROSITE" id="PS50893"/>
    </source>
</evidence>
<comment type="caution">
    <text evidence="11">The sequence shown here is derived from an EMBL/GenBank/DDBJ whole genome shotgun (WGS) entry which is preliminary data.</text>
</comment>
<evidence type="ECO:0000256" key="5">
    <source>
        <dbReference type="ARBA" id="ARBA00022840"/>
    </source>
</evidence>
<dbReference type="GO" id="GO:0046677">
    <property type="term" value="P:response to antibiotic"/>
    <property type="evidence" value="ECO:0007669"/>
    <property type="project" value="UniProtKB-KW"/>
</dbReference>
<keyword evidence="4" id="KW-0547">Nucleotide-binding</keyword>
<evidence type="ECO:0000256" key="9">
    <source>
        <dbReference type="ARBA" id="ARBA00049985"/>
    </source>
</evidence>
<dbReference type="PANTHER" id="PTHR43582:SF2">
    <property type="entry name" value="LINEARMYCIN RESISTANCE ATP-BINDING PROTEIN LNRL"/>
    <property type="match status" value="1"/>
</dbReference>
<evidence type="ECO:0000256" key="2">
    <source>
        <dbReference type="ARBA" id="ARBA00022448"/>
    </source>
</evidence>
<dbReference type="Gene3D" id="3.40.50.300">
    <property type="entry name" value="P-loop containing nucleotide triphosphate hydrolases"/>
    <property type="match status" value="1"/>
</dbReference>
<dbReference type="NCBIfam" id="TIGR01188">
    <property type="entry name" value="drrA"/>
    <property type="match status" value="1"/>
</dbReference>